<name>A0A8B0SYK5_KLEPN</name>
<dbReference type="InterPro" id="IPR036291">
    <property type="entry name" value="NAD(P)-bd_dom_sf"/>
</dbReference>
<keyword evidence="2" id="KW-0560">Oxidoreductase</keyword>
<protein>
    <submittedName>
        <fullName evidence="4">Oxidoreductase</fullName>
    </submittedName>
</protein>
<dbReference type="PANTHER" id="PTHR48107:SF16">
    <property type="entry name" value="NADPH-DEPENDENT ALDEHYDE REDUCTASE 1, CHLOROPLASTIC"/>
    <property type="match status" value="1"/>
</dbReference>
<evidence type="ECO:0000256" key="3">
    <source>
        <dbReference type="SAM" id="MobiDB-lite"/>
    </source>
</evidence>
<feature type="region of interest" description="Disordered" evidence="3">
    <location>
        <begin position="1"/>
        <end position="20"/>
    </location>
</feature>
<dbReference type="GO" id="GO:0016614">
    <property type="term" value="F:oxidoreductase activity, acting on CH-OH group of donors"/>
    <property type="evidence" value="ECO:0007669"/>
    <property type="project" value="UniProtKB-ARBA"/>
</dbReference>
<organism evidence="4">
    <name type="scientific">Klebsiella pneumoniae</name>
    <dbReference type="NCBI Taxonomy" id="573"/>
    <lineage>
        <taxon>Bacteria</taxon>
        <taxon>Pseudomonadati</taxon>
        <taxon>Pseudomonadota</taxon>
        <taxon>Gammaproteobacteria</taxon>
        <taxon>Enterobacterales</taxon>
        <taxon>Enterobacteriaceae</taxon>
        <taxon>Klebsiella/Raoultella group</taxon>
        <taxon>Klebsiella</taxon>
        <taxon>Klebsiella pneumoniae complex</taxon>
    </lineage>
</organism>
<keyword evidence="4" id="KW-0614">Plasmid</keyword>
<reference evidence="4" key="1">
    <citation type="submission" date="2020-01" db="EMBL/GenBank/DDBJ databases">
        <authorList>
            <person name="Qin S."/>
        </authorList>
    </citation>
    <scope>NUCLEOTIDE SEQUENCE</scope>
    <source>
        <strain evidence="4">CVir17-16-YZ6g</strain>
        <plasmid evidence="4">p17-15-vir-like</plasmid>
    </source>
</reference>
<dbReference type="SUPFAM" id="SSF51735">
    <property type="entry name" value="NAD(P)-binding Rossmann-fold domains"/>
    <property type="match status" value="1"/>
</dbReference>
<evidence type="ECO:0000256" key="2">
    <source>
        <dbReference type="ARBA" id="ARBA00023002"/>
    </source>
</evidence>
<sequence length="81" mass="8793">MQPRPDHGEQSYQGSGRLNGRKVLITGGDSGIGRAVAIAYAREGADVAINYLPEEEDDAREVVELIKKAGRKSCGDSRRYS</sequence>
<dbReference type="PANTHER" id="PTHR48107">
    <property type="entry name" value="NADPH-DEPENDENT ALDEHYDE REDUCTASE-LIKE PROTEIN, CHLOROPLASTIC-RELATED"/>
    <property type="match status" value="1"/>
</dbReference>
<dbReference type="InterPro" id="IPR002347">
    <property type="entry name" value="SDR_fam"/>
</dbReference>
<comment type="similarity">
    <text evidence="1">Belongs to the short-chain dehydrogenases/reductases (SDR) family.</text>
</comment>
<dbReference type="AlphaFoldDB" id="A0A8B0SYK5"/>
<evidence type="ECO:0000313" key="4">
    <source>
        <dbReference type="EMBL" id="QTX15107.1"/>
    </source>
</evidence>
<proteinExistence type="inferred from homology"/>
<dbReference type="Pfam" id="PF00106">
    <property type="entry name" value="adh_short"/>
    <property type="match status" value="1"/>
</dbReference>
<geneLocation type="plasmid" evidence="4">
    <name>p17-15-vir-like</name>
</geneLocation>
<dbReference type="Gene3D" id="3.40.50.720">
    <property type="entry name" value="NAD(P)-binding Rossmann-like Domain"/>
    <property type="match status" value="1"/>
</dbReference>
<evidence type="ECO:0000256" key="1">
    <source>
        <dbReference type="ARBA" id="ARBA00006484"/>
    </source>
</evidence>
<dbReference type="EMBL" id="MN956836">
    <property type="protein sequence ID" value="QTX15107.1"/>
    <property type="molecule type" value="Genomic_DNA"/>
</dbReference>
<accession>A0A8B0SYK5</accession>